<feature type="domain" description="ABC transporter" evidence="1">
    <location>
        <begin position="6"/>
        <end position="236"/>
    </location>
</feature>
<proteinExistence type="predicted"/>
<sequence length="236" mass="27240">MKIESLKFEGVSFSHDGQDPIVQNVEFDFPMNEILWIKAEEGAGKSSLLQILAGLQIPQSGKYTINGENVVDMSFEEFLPYRLQIGYSFDYGGLLSNRTLFDNLMLPLLYHHVVTPKEAKERVDSLFKEFGAEKFANERPAHVPGRIRKLACLLRALVMRPQVLLLDDPSVGLGQDSIYLFVDHIHRLRKEGFFKHVFISSYDEKFMNLFEYQIIHLDEGQLYYQAVDPEKRVVHL</sequence>
<keyword evidence="2" id="KW-0547">Nucleotide-binding</keyword>
<reference evidence="2" key="1">
    <citation type="submission" date="2022-03" db="EMBL/GenBank/DDBJ databases">
        <title>Genome Identification and Characterization of new species Bdellovibrio reynosense LBG001 sp. nov. from a Mexico soil sample.</title>
        <authorList>
            <person name="Camilli A."/>
            <person name="Ajao Y."/>
            <person name="Guo X."/>
        </authorList>
    </citation>
    <scope>NUCLEOTIDE SEQUENCE</scope>
    <source>
        <strain evidence="2">LBG001</strain>
    </source>
</reference>
<evidence type="ECO:0000313" key="3">
    <source>
        <dbReference type="Proteomes" id="UP000830116"/>
    </source>
</evidence>
<dbReference type="InterPro" id="IPR015854">
    <property type="entry name" value="ABC_transpr_LolD-like"/>
</dbReference>
<dbReference type="Proteomes" id="UP000830116">
    <property type="component" value="Chromosome"/>
</dbReference>
<dbReference type="RefSeq" id="WP_243539047.1">
    <property type="nucleotide sequence ID" value="NZ_CP093442.1"/>
</dbReference>
<dbReference type="PANTHER" id="PTHR24220">
    <property type="entry name" value="IMPORT ATP-BINDING PROTEIN"/>
    <property type="match status" value="1"/>
</dbReference>
<keyword evidence="2" id="KW-0067">ATP-binding</keyword>
<dbReference type="Pfam" id="PF00005">
    <property type="entry name" value="ABC_tran"/>
    <property type="match status" value="1"/>
</dbReference>
<dbReference type="Gene3D" id="3.40.50.300">
    <property type="entry name" value="P-loop containing nucleotide triphosphate hydrolases"/>
    <property type="match status" value="1"/>
</dbReference>
<dbReference type="PROSITE" id="PS50893">
    <property type="entry name" value="ABC_TRANSPORTER_2"/>
    <property type="match status" value="1"/>
</dbReference>
<dbReference type="SUPFAM" id="SSF52540">
    <property type="entry name" value="P-loop containing nucleoside triphosphate hydrolases"/>
    <property type="match status" value="1"/>
</dbReference>
<dbReference type="GO" id="GO:0005524">
    <property type="term" value="F:ATP binding"/>
    <property type="evidence" value="ECO:0007669"/>
    <property type="project" value="UniProtKB-KW"/>
</dbReference>
<accession>A0ABY4CIX7</accession>
<evidence type="ECO:0000313" key="2">
    <source>
        <dbReference type="EMBL" id="UOF02185.1"/>
    </source>
</evidence>
<name>A0ABY4CIX7_9BACT</name>
<organism evidence="2 3">
    <name type="scientific">Bdellovibrio reynosensis</name>
    <dbReference type="NCBI Taxonomy" id="2835041"/>
    <lineage>
        <taxon>Bacteria</taxon>
        <taxon>Pseudomonadati</taxon>
        <taxon>Bdellovibrionota</taxon>
        <taxon>Bdellovibrionia</taxon>
        <taxon>Bdellovibrionales</taxon>
        <taxon>Pseudobdellovibrionaceae</taxon>
        <taxon>Bdellovibrio</taxon>
    </lineage>
</organism>
<dbReference type="InterPro" id="IPR003439">
    <property type="entry name" value="ABC_transporter-like_ATP-bd"/>
</dbReference>
<keyword evidence="3" id="KW-1185">Reference proteome</keyword>
<dbReference type="EMBL" id="CP093442">
    <property type="protein sequence ID" value="UOF02185.1"/>
    <property type="molecule type" value="Genomic_DNA"/>
</dbReference>
<evidence type="ECO:0000259" key="1">
    <source>
        <dbReference type="PROSITE" id="PS50893"/>
    </source>
</evidence>
<dbReference type="InterPro" id="IPR027417">
    <property type="entry name" value="P-loop_NTPase"/>
</dbReference>
<gene>
    <name evidence="2" type="ORF">MNR06_04360</name>
</gene>
<protein>
    <submittedName>
        <fullName evidence="2">ATP-binding cassette domain-containing protein</fullName>
    </submittedName>
</protein>